<dbReference type="InterPro" id="IPR005532">
    <property type="entry name" value="SUMF_dom"/>
</dbReference>
<dbReference type="InterPro" id="IPR051043">
    <property type="entry name" value="Sulfatase_Mod_Factor_Kinase"/>
</dbReference>
<dbReference type="PANTHER" id="PTHR23150">
    <property type="entry name" value="SULFATASE MODIFYING FACTOR 1, 2"/>
    <property type="match status" value="1"/>
</dbReference>
<reference evidence="3" key="1">
    <citation type="journal article" date="2019" name="Int. J. Syst. Evol. Microbiol.">
        <title>The Global Catalogue of Microorganisms (GCM) 10K type strain sequencing project: providing services to taxonomists for standard genome sequencing and annotation.</title>
        <authorList>
            <consortium name="The Broad Institute Genomics Platform"/>
            <consortium name="The Broad Institute Genome Sequencing Center for Infectious Disease"/>
            <person name="Wu L."/>
            <person name="Ma J."/>
        </authorList>
    </citation>
    <scope>NUCLEOTIDE SEQUENCE [LARGE SCALE GENOMIC DNA]</scope>
    <source>
        <strain evidence="3">JCM 15974</strain>
    </source>
</reference>
<evidence type="ECO:0000313" key="2">
    <source>
        <dbReference type="EMBL" id="GAA0718452.1"/>
    </source>
</evidence>
<name>A0ABP3TVG5_9FLAO</name>
<dbReference type="InterPro" id="IPR016187">
    <property type="entry name" value="CTDL_fold"/>
</dbReference>
<proteinExistence type="predicted"/>
<sequence>MFLLFVCLPTSCKRKIKDSDVESSLDTQSQTNHQHLDLITDLPENVNIPKGMKWIPGGVFYQGAVERDLIAMNHEKPRHKVAIHGFFMDSVEVTNAQFKKFVEETGYITLAERPVDWEELKLQLPPNTPKPHDSVLQPGSLVFKKTKSSVTNFRNYSQWWYWKIGANWRHPSGPDSSIDGKDKNPVVHIALEDAQAYCEWANRRLPTEAEWEYAARGGKNNMVFFWGNDKSKLTAYANTWTGEFPVYNDRADRAEHLMEVGKYPSNEYGLYDMAGNVWEWTEDWYNTEYYKSFGDQDLSINPKGAIKPLNPSNPYASEKVIRGGSFLCSDSYCASYRLSARMNAAPDSSTDHIGFRTVVSIDQLLSGTN</sequence>
<organism evidence="2 3">
    <name type="scientific">Aquimarina litoralis</name>
    <dbReference type="NCBI Taxonomy" id="584605"/>
    <lineage>
        <taxon>Bacteria</taxon>
        <taxon>Pseudomonadati</taxon>
        <taxon>Bacteroidota</taxon>
        <taxon>Flavobacteriia</taxon>
        <taxon>Flavobacteriales</taxon>
        <taxon>Flavobacteriaceae</taxon>
        <taxon>Aquimarina</taxon>
    </lineage>
</organism>
<dbReference type="Proteomes" id="UP001501758">
    <property type="component" value="Unassembled WGS sequence"/>
</dbReference>
<evidence type="ECO:0000259" key="1">
    <source>
        <dbReference type="Pfam" id="PF03781"/>
    </source>
</evidence>
<dbReference type="PANTHER" id="PTHR23150:SF19">
    <property type="entry name" value="FORMYLGLYCINE-GENERATING ENZYME"/>
    <property type="match status" value="1"/>
</dbReference>
<dbReference type="EMBL" id="BAAAGE010000001">
    <property type="protein sequence ID" value="GAA0718452.1"/>
    <property type="molecule type" value="Genomic_DNA"/>
</dbReference>
<dbReference type="InterPro" id="IPR042095">
    <property type="entry name" value="SUMF_sf"/>
</dbReference>
<dbReference type="SUPFAM" id="SSF56436">
    <property type="entry name" value="C-type lectin-like"/>
    <property type="match status" value="1"/>
</dbReference>
<evidence type="ECO:0000313" key="3">
    <source>
        <dbReference type="Proteomes" id="UP001501758"/>
    </source>
</evidence>
<protein>
    <submittedName>
        <fullName evidence="2">Formylglycine-generating enzyme family protein</fullName>
    </submittedName>
</protein>
<comment type="caution">
    <text evidence="2">The sequence shown here is derived from an EMBL/GenBank/DDBJ whole genome shotgun (WGS) entry which is preliminary data.</text>
</comment>
<accession>A0ABP3TVG5</accession>
<dbReference type="Pfam" id="PF03781">
    <property type="entry name" value="FGE-sulfatase"/>
    <property type="match status" value="1"/>
</dbReference>
<gene>
    <name evidence="2" type="ORF">GCM10009430_16610</name>
</gene>
<keyword evidence="3" id="KW-1185">Reference proteome</keyword>
<feature type="domain" description="Sulfatase-modifying factor enzyme-like" evidence="1">
    <location>
        <begin position="51"/>
        <end position="358"/>
    </location>
</feature>
<dbReference type="Gene3D" id="3.90.1580.10">
    <property type="entry name" value="paralog of FGE (formylglycine-generating enzyme)"/>
    <property type="match status" value="1"/>
</dbReference>